<dbReference type="AlphaFoldDB" id="A0A0L8HVL8"/>
<reference evidence="1" key="1">
    <citation type="submission" date="2015-07" db="EMBL/GenBank/DDBJ databases">
        <title>MeaNS - Measles Nucleotide Surveillance Program.</title>
        <authorList>
            <person name="Tran T."/>
            <person name="Druce J."/>
        </authorList>
    </citation>
    <scope>NUCLEOTIDE SEQUENCE</scope>
    <source>
        <strain evidence="1">UCB-OBI-ISO-001</strain>
        <tissue evidence="1">Gonad</tissue>
    </source>
</reference>
<protein>
    <submittedName>
        <fullName evidence="1">Uncharacterized protein</fullName>
    </submittedName>
</protein>
<sequence>MQTWTQTHTKVYTIGPLTLKLKYQTGETPEVVQHDESRWWRNPDEQQFGIQCLCL</sequence>
<evidence type="ECO:0000313" key="1">
    <source>
        <dbReference type="EMBL" id="KOF92840.1"/>
    </source>
</evidence>
<proteinExistence type="predicted"/>
<gene>
    <name evidence="1" type="ORF">OCBIM_22005850mg</name>
</gene>
<dbReference type="EMBL" id="KQ417280">
    <property type="protein sequence ID" value="KOF92840.1"/>
    <property type="molecule type" value="Genomic_DNA"/>
</dbReference>
<name>A0A0L8HVL8_OCTBM</name>
<organism evidence="1">
    <name type="scientific">Octopus bimaculoides</name>
    <name type="common">California two-spotted octopus</name>
    <dbReference type="NCBI Taxonomy" id="37653"/>
    <lineage>
        <taxon>Eukaryota</taxon>
        <taxon>Metazoa</taxon>
        <taxon>Spiralia</taxon>
        <taxon>Lophotrochozoa</taxon>
        <taxon>Mollusca</taxon>
        <taxon>Cephalopoda</taxon>
        <taxon>Coleoidea</taxon>
        <taxon>Octopodiformes</taxon>
        <taxon>Octopoda</taxon>
        <taxon>Incirrata</taxon>
        <taxon>Octopodidae</taxon>
        <taxon>Octopus</taxon>
    </lineage>
</organism>
<accession>A0A0L8HVL8</accession>